<dbReference type="InterPro" id="IPR005627">
    <property type="entry name" value="CutC-like"/>
</dbReference>
<gene>
    <name evidence="3" type="ORF">TKK_002672</name>
</gene>
<dbReference type="Proteomes" id="UP001627154">
    <property type="component" value="Unassembled WGS sequence"/>
</dbReference>
<dbReference type="InterPro" id="IPR036822">
    <property type="entry name" value="CutC-like_dom_sf"/>
</dbReference>
<protein>
    <recommendedName>
        <fullName evidence="2">Copper homeostasis protein cutC homolog</fullName>
    </recommendedName>
</protein>
<dbReference type="HAMAP" id="MF_00795">
    <property type="entry name" value="CutC"/>
    <property type="match status" value="1"/>
</dbReference>
<dbReference type="PANTHER" id="PTHR12598">
    <property type="entry name" value="COPPER HOMEOSTASIS PROTEIN CUTC"/>
    <property type="match status" value="1"/>
</dbReference>
<comment type="similarity">
    <text evidence="1">Belongs to the CutC family.</text>
</comment>
<keyword evidence="4" id="KW-1185">Reference proteome</keyword>
<name>A0ABD2XID4_9HYME</name>
<proteinExistence type="inferred from homology"/>
<organism evidence="3 4">
    <name type="scientific">Trichogramma kaykai</name>
    <dbReference type="NCBI Taxonomy" id="54128"/>
    <lineage>
        <taxon>Eukaryota</taxon>
        <taxon>Metazoa</taxon>
        <taxon>Ecdysozoa</taxon>
        <taxon>Arthropoda</taxon>
        <taxon>Hexapoda</taxon>
        <taxon>Insecta</taxon>
        <taxon>Pterygota</taxon>
        <taxon>Neoptera</taxon>
        <taxon>Endopterygota</taxon>
        <taxon>Hymenoptera</taxon>
        <taxon>Apocrita</taxon>
        <taxon>Proctotrupomorpha</taxon>
        <taxon>Chalcidoidea</taxon>
        <taxon>Trichogrammatidae</taxon>
        <taxon>Trichogramma</taxon>
    </lineage>
</organism>
<sequence length="233" mass="25293">MPLISDPILEVCVDCYESIKNATEGGANRLELCSALSEDGLTPSIGLAKLAMEVSSVPVFAMIRIRSGDFVYMPQEIDSMVEDVLELKKLGIAGFVFGALDDRNNIDASACKKIIEAANPRPVTFHRAFDQVANPLAALEQIRKLGFKRILTSGQKQSALEGTRLLAELVEKAADDIIIIPGAGINEHNIGQIKDETAAREFHGSAKKSTNCPKGITVTDKDTVQRMVKILNR</sequence>
<dbReference type="FunFam" id="3.20.20.380:FF:000001">
    <property type="entry name" value="Copper homeostasis protein CutC"/>
    <property type="match status" value="1"/>
</dbReference>
<dbReference type="PANTHER" id="PTHR12598:SF0">
    <property type="entry name" value="COPPER HOMEOSTASIS PROTEIN CUTC HOMOLOG"/>
    <property type="match status" value="1"/>
</dbReference>
<dbReference type="Gene3D" id="3.20.20.380">
    <property type="entry name" value="Copper homeostasis (CutC) domain"/>
    <property type="match status" value="1"/>
</dbReference>
<reference evidence="3 4" key="1">
    <citation type="journal article" date="2024" name="bioRxiv">
        <title>A reference genome for Trichogramma kaykai: A tiny desert-dwelling parasitoid wasp with competing sex-ratio distorters.</title>
        <authorList>
            <person name="Culotta J."/>
            <person name="Lindsey A.R."/>
        </authorList>
    </citation>
    <scope>NUCLEOTIDE SEQUENCE [LARGE SCALE GENOMIC DNA]</scope>
    <source>
        <strain evidence="3 4">KSX58</strain>
    </source>
</reference>
<dbReference type="Pfam" id="PF03932">
    <property type="entry name" value="CutC"/>
    <property type="match status" value="1"/>
</dbReference>
<dbReference type="AlphaFoldDB" id="A0ABD2XID4"/>
<evidence type="ECO:0000256" key="2">
    <source>
        <dbReference type="ARBA" id="ARBA00019014"/>
    </source>
</evidence>
<dbReference type="SUPFAM" id="SSF110395">
    <property type="entry name" value="CutC-like"/>
    <property type="match status" value="1"/>
</dbReference>
<evidence type="ECO:0000313" key="3">
    <source>
        <dbReference type="EMBL" id="KAL3404607.1"/>
    </source>
</evidence>
<dbReference type="EMBL" id="JBJJXI010000023">
    <property type="protein sequence ID" value="KAL3404607.1"/>
    <property type="molecule type" value="Genomic_DNA"/>
</dbReference>
<accession>A0ABD2XID4</accession>
<comment type="caution">
    <text evidence="3">The sequence shown here is derived from an EMBL/GenBank/DDBJ whole genome shotgun (WGS) entry which is preliminary data.</text>
</comment>
<evidence type="ECO:0000256" key="1">
    <source>
        <dbReference type="ARBA" id="ARBA00007768"/>
    </source>
</evidence>
<evidence type="ECO:0000313" key="4">
    <source>
        <dbReference type="Proteomes" id="UP001627154"/>
    </source>
</evidence>